<dbReference type="EMBL" id="WUEK01000001">
    <property type="protein sequence ID" value="MXG88419.1"/>
    <property type="molecule type" value="Genomic_DNA"/>
</dbReference>
<reference evidence="1 2" key="1">
    <citation type="submission" date="2019-12" db="EMBL/GenBank/DDBJ databases">
        <authorList>
            <person name="Kun Z."/>
        </authorList>
    </citation>
    <scope>NUCLEOTIDE SEQUENCE [LARGE SCALE GENOMIC DNA]</scope>
    <source>
        <strain evidence="1 2">YIM 123512</strain>
    </source>
</reference>
<dbReference type="AlphaFoldDB" id="A0A6L7EWM4"/>
<gene>
    <name evidence="1" type="ORF">GRQ65_02510</name>
</gene>
<comment type="caution">
    <text evidence="1">The sequence shown here is derived from an EMBL/GenBank/DDBJ whole genome shotgun (WGS) entry which is preliminary data.</text>
</comment>
<evidence type="ECO:0000313" key="1">
    <source>
        <dbReference type="EMBL" id="MXG88419.1"/>
    </source>
</evidence>
<proteinExistence type="predicted"/>
<name>A0A6L7EWM4_9ACTN</name>
<dbReference type="RefSeq" id="WP_160874775.1">
    <property type="nucleotide sequence ID" value="NZ_WUEK01000001.1"/>
</dbReference>
<keyword evidence="2" id="KW-1185">Reference proteome</keyword>
<accession>A0A6L7EWM4</accession>
<evidence type="ECO:0000313" key="2">
    <source>
        <dbReference type="Proteomes" id="UP000473325"/>
    </source>
</evidence>
<protein>
    <submittedName>
        <fullName evidence="1">Uncharacterized protein</fullName>
    </submittedName>
</protein>
<sequence>MLPELHPLLYEWYFTGHGAEVVAEHARGAGSRWLTVGTPSVASALVGTPGSLALIDANDAVTLRFPNLVGAAQVLIGEVAAVIGRALPSDVVIVDPPWYLADVQRWLSLASQQVDSGGTIITTLFPELTRPSAGRERDNLLAACQRLGRVELRTAAVTYRTPRFELEALKALQLPDPGDWRVADLLIIRDVQRPAAAVAPDSASFHRGLVGWERFVIGPQVVFLSQRHSAADAPASVVPIVSCPGHVLTSVSERDSRRALVSVWTSRNRVATVLDPLQVRGWLQALARGEPAAVTAAAQKRADAQLLLDLIAD</sequence>
<organism evidence="1 2">
    <name type="scientific">Nocardioides flavescens</name>
    <dbReference type="NCBI Taxonomy" id="2691959"/>
    <lineage>
        <taxon>Bacteria</taxon>
        <taxon>Bacillati</taxon>
        <taxon>Actinomycetota</taxon>
        <taxon>Actinomycetes</taxon>
        <taxon>Propionibacteriales</taxon>
        <taxon>Nocardioidaceae</taxon>
        <taxon>Nocardioides</taxon>
    </lineage>
</organism>
<dbReference type="Proteomes" id="UP000473325">
    <property type="component" value="Unassembled WGS sequence"/>
</dbReference>